<dbReference type="GO" id="GO:0016094">
    <property type="term" value="P:polyprenol biosynthetic process"/>
    <property type="evidence" value="ECO:0007669"/>
    <property type="project" value="TreeGrafter"/>
</dbReference>
<dbReference type="SUPFAM" id="SSF64005">
    <property type="entry name" value="Undecaprenyl diphosphate synthase"/>
    <property type="match status" value="1"/>
</dbReference>
<comment type="caution">
    <text evidence="3">The sequence shown here is derived from an EMBL/GenBank/DDBJ whole genome shotgun (WGS) entry which is preliminary data.</text>
</comment>
<accession>A0A917MBX9</accession>
<dbReference type="PANTHER" id="PTHR10291:SF0">
    <property type="entry name" value="DEHYDRODOLICHYL DIPHOSPHATE SYNTHASE 2"/>
    <property type="match status" value="1"/>
</dbReference>
<comment type="cofactor">
    <cofactor evidence="2">
        <name>Mg(2+)</name>
        <dbReference type="ChEBI" id="CHEBI:18420"/>
    </cofactor>
    <text evidence="2">Binds 2 magnesium ions per subunit.</text>
</comment>
<feature type="binding site" evidence="2">
    <location>
        <position position="53"/>
    </location>
    <ligand>
        <name>substrate</name>
    </ligand>
</feature>
<evidence type="ECO:0000313" key="4">
    <source>
        <dbReference type="Proteomes" id="UP000633278"/>
    </source>
</evidence>
<feature type="binding site" evidence="2">
    <location>
        <position position="65"/>
    </location>
    <ligand>
        <name>substrate</name>
    </ligand>
</feature>
<evidence type="ECO:0000313" key="3">
    <source>
        <dbReference type="EMBL" id="GGG90948.1"/>
    </source>
</evidence>
<dbReference type="GO" id="GO:0000287">
    <property type="term" value="F:magnesium ion binding"/>
    <property type="evidence" value="ECO:0007669"/>
    <property type="project" value="UniProtKB-UniRule"/>
</dbReference>
<proteinExistence type="inferred from homology"/>
<dbReference type="InterPro" id="IPR036424">
    <property type="entry name" value="UPP_synth-like_sf"/>
</dbReference>
<feature type="binding site" evidence="2">
    <location>
        <position position="61"/>
    </location>
    <ligand>
        <name>substrate</name>
    </ligand>
</feature>
<dbReference type="FunFam" id="3.40.1180.10:FF:000001">
    <property type="entry name" value="(2E,6E)-farnesyl-diphosphate-specific ditrans,polycis-undecaprenyl-diphosphate synthase"/>
    <property type="match status" value="1"/>
</dbReference>
<dbReference type="HAMAP" id="MF_01139">
    <property type="entry name" value="ISPT"/>
    <property type="match status" value="1"/>
</dbReference>
<gene>
    <name evidence="3" type="primary">uppS</name>
    <name evidence="3" type="ORF">GCM10011416_04340</name>
</gene>
<keyword evidence="2" id="KW-0460">Magnesium</keyword>
<comment type="similarity">
    <text evidence="2">Belongs to the UPP synthase family.</text>
</comment>
<dbReference type="EMBL" id="BMJW01000001">
    <property type="protein sequence ID" value="GGG90948.1"/>
    <property type="molecule type" value="Genomic_DNA"/>
</dbReference>
<dbReference type="GO" id="GO:0045547">
    <property type="term" value="F:ditrans,polycis-polyprenyl diphosphate synthase [(2E,6E)-farnesyl diphosphate specific] activity"/>
    <property type="evidence" value="ECO:0007669"/>
    <property type="project" value="TreeGrafter"/>
</dbReference>
<dbReference type="PROSITE" id="PS01066">
    <property type="entry name" value="UPP_SYNTHASE"/>
    <property type="match status" value="1"/>
</dbReference>
<name>A0A917MBX9_9FLAO</name>
<organism evidence="3 4">
    <name type="scientific">Polaribacter pacificus</name>
    <dbReference type="NCBI Taxonomy" id="1775173"/>
    <lineage>
        <taxon>Bacteria</taxon>
        <taxon>Pseudomonadati</taxon>
        <taxon>Bacteroidota</taxon>
        <taxon>Flavobacteriia</taxon>
        <taxon>Flavobacteriales</taxon>
        <taxon>Flavobacteriaceae</taxon>
    </lineage>
</organism>
<dbReference type="InterPro" id="IPR018520">
    <property type="entry name" value="UPP_synth-like_CS"/>
</dbReference>
<dbReference type="InterPro" id="IPR001441">
    <property type="entry name" value="UPP_synth-like"/>
</dbReference>
<reference evidence="3" key="2">
    <citation type="submission" date="2020-09" db="EMBL/GenBank/DDBJ databases">
        <authorList>
            <person name="Sun Q."/>
            <person name="Zhou Y."/>
        </authorList>
    </citation>
    <scope>NUCLEOTIDE SEQUENCE</scope>
    <source>
        <strain evidence="3">CGMCC 1.15763</strain>
    </source>
</reference>
<feature type="binding site" evidence="2">
    <location>
        <begin position="49"/>
        <end position="52"/>
    </location>
    <ligand>
        <name>substrate</name>
    </ligand>
</feature>
<sequence length="277" mass="32010">MIGTYLQGYHLYTPLEDQRVLQNLDKKMNKILNINLQKVPQHVAIIMDGNGRWAKGKGMERVFGHRNALTSIRESVEAASDIGVKAVTLYTFSTENWNRPKYEVNALMSLLVSALKNELPNFHKDNVKIGAIGDISNLPKKAQKILATVIEETKNNSKITLTFALNYGSREEIVNTIKNISKKVVNNELQIEEIDEKVINNHLYTFNLPEVDLMIRTSGEQRISNFLLWQMAYAELYFTDVLWPDFRKNDFFDAIIEYQHRERRFGKTSEQIETPNE</sequence>
<feature type="binding site" evidence="2">
    <location>
        <position position="235"/>
    </location>
    <ligand>
        <name>Mg(2+)</name>
        <dbReference type="ChEBI" id="CHEBI:18420"/>
    </ligand>
</feature>
<dbReference type="CDD" id="cd00475">
    <property type="entry name" value="Cis_IPPS"/>
    <property type="match status" value="1"/>
</dbReference>
<keyword evidence="2" id="KW-0479">Metal-binding</keyword>
<feature type="active site" evidence="2">
    <location>
        <position position="48"/>
    </location>
</feature>
<keyword evidence="4" id="KW-1185">Reference proteome</keyword>
<evidence type="ECO:0000256" key="2">
    <source>
        <dbReference type="HAMAP-Rule" id="MF_01139"/>
    </source>
</evidence>
<comment type="function">
    <text evidence="2">Catalyzes the condensation of isopentenyl diphosphate (IPP) with allylic pyrophosphates generating different type of terpenoids.</text>
</comment>
<dbReference type="NCBIfam" id="TIGR00055">
    <property type="entry name" value="uppS"/>
    <property type="match status" value="1"/>
</dbReference>
<dbReference type="Gene3D" id="3.40.1180.10">
    <property type="entry name" value="Decaprenyl diphosphate synthase-like"/>
    <property type="match status" value="1"/>
</dbReference>
<dbReference type="AlphaFoldDB" id="A0A917MBX9"/>
<feature type="active site" description="Proton acceptor" evidence="2">
    <location>
        <position position="96"/>
    </location>
</feature>
<dbReference type="NCBIfam" id="NF011405">
    <property type="entry name" value="PRK14830.1"/>
    <property type="match status" value="1"/>
</dbReference>
<feature type="binding site" evidence="2">
    <location>
        <begin position="93"/>
        <end position="95"/>
    </location>
    <ligand>
        <name>substrate</name>
    </ligand>
</feature>
<comment type="subunit">
    <text evidence="2">Homodimer.</text>
</comment>
<keyword evidence="1 2" id="KW-0808">Transferase</keyword>
<feature type="binding site" evidence="2">
    <location>
        <position position="216"/>
    </location>
    <ligand>
        <name>substrate</name>
    </ligand>
</feature>
<feature type="binding site" evidence="2">
    <location>
        <begin position="222"/>
        <end position="224"/>
    </location>
    <ligand>
        <name>substrate</name>
    </ligand>
</feature>
<feature type="binding site" evidence="2">
    <location>
        <position position="48"/>
    </location>
    <ligand>
        <name>Mg(2+)</name>
        <dbReference type="ChEBI" id="CHEBI:18420"/>
    </ligand>
</feature>
<dbReference type="PANTHER" id="PTHR10291">
    <property type="entry name" value="DEHYDRODOLICHYL DIPHOSPHATE SYNTHASE FAMILY MEMBER"/>
    <property type="match status" value="1"/>
</dbReference>
<dbReference type="EC" id="2.5.1.-" evidence="2"/>
<dbReference type="Proteomes" id="UP000633278">
    <property type="component" value="Unassembled WGS sequence"/>
</dbReference>
<reference evidence="3" key="1">
    <citation type="journal article" date="2014" name="Int. J. Syst. Evol. Microbiol.">
        <title>Complete genome sequence of Corynebacterium casei LMG S-19264T (=DSM 44701T), isolated from a smear-ripened cheese.</title>
        <authorList>
            <consortium name="US DOE Joint Genome Institute (JGI-PGF)"/>
            <person name="Walter F."/>
            <person name="Albersmeier A."/>
            <person name="Kalinowski J."/>
            <person name="Ruckert C."/>
        </authorList>
    </citation>
    <scope>NUCLEOTIDE SEQUENCE</scope>
    <source>
        <strain evidence="3">CGMCC 1.15763</strain>
    </source>
</reference>
<feature type="binding site" evidence="2">
    <location>
        <position position="99"/>
    </location>
    <ligand>
        <name>substrate</name>
    </ligand>
</feature>
<evidence type="ECO:0000256" key="1">
    <source>
        <dbReference type="ARBA" id="ARBA00022679"/>
    </source>
</evidence>
<feature type="binding site" evidence="2">
    <location>
        <position position="97"/>
    </location>
    <ligand>
        <name>substrate</name>
    </ligand>
</feature>
<dbReference type="Pfam" id="PF01255">
    <property type="entry name" value="Prenyltransf"/>
    <property type="match status" value="1"/>
</dbReference>
<protein>
    <recommendedName>
        <fullName evidence="2">Isoprenyl transferase</fullName>
        <ecNumber evidence="2">2.5.1.-</ecNumber>
    </recommendedName>
</protein>